<dbReference type="OrthoDB" id="305577at2157"/>
<evidence type="ECO:0000313" key="3">
    <source>
        <dbReference type="Proteomes" id="UP000276588"/>
    </source>
</evidence>
<reference evidence="2 3" key="1">
    <citation type="submission" date="2018-06" db="EMBL/GenBank/DDBJ databases">
        <title>Halonotius sp. F13-13 a new haloarchaeeon isolated from a solar saltern from Isla Cristina, Huelva, Spain.</title>
        <authorList>
            <person name="Duran-Viseras A."/>
            <person name="Sanchez-Porro C."/>
            <person name="Ventosa A."/>
        </authorList>
    </citation>
    <scope>NUCLEOTIDE SEQUENCE [LARGE SCALE GENOMIC DNA]</scope>
    <source>
        <strain evidence="2 3">F13-13</strain>
    </source>
</reference>
<gene>
    <name evidence="2" type="ORF">DM826_00470</name>
</gene>
<dbReference type="InterPro" id="IPR013096">
    <property type="entry name" value="Cupin_2"/>
</dbReference>
<evidence type="ECO:0000313" key="2">
    <source>
        <dbReference type="EMBL" id="RJX45205.1"/>
    </source>
</evidence>
<organism evidence="2 3">
    <name type="scientific">Halonotius aquaticus</name>
    <dbReference type="NCBI Taxonomy" id="2216978"/>
    <lineage>
        <taxon>Archaea</taxon>
        <taxon>Methanobacteriati</taxon>
        <taxon>Methanobacteriota</taxon>
        <taxon>Stenosarchaea group</taxon>
        <taxon>Halobacteria</taxon>
        <taxon>Halobacteriales</taxon>
        <taxon>Haloferacaceae</taxon>
        <taxon>Halonotius</taxon>
    </lineage>
</organism>
<accession>A0A3A6PZL2</accession>
<dbReference type="Proteomes" id="UP000276588">
    <property type="component" value="Unassembled WGS sequence"/>
</dbReference>
<name>A0A3A6PZL2_9EURY</name>
<protein>
    <submittedName>
        <fullName evidence="2">Cupin</fullName>
    </submittedName>
</protein>
<dbReference type="AlphaFoldDB" id="A0A3A6PZL2"/>
<dbReference type="EMBL" id="QKNY01000001">
    <property type="protein sequence ID" value="RJX45205.1"/>
    <property type="molecule type" value="Genomic_DNA"/>
</dbReference>
<comment type="caution">
    <text evidence="2">The sequence shown here is derived from an EMBL/GenBank/DDBJ whole genome shotgun (WGS) entry which is preliminary data.</text>
</comment>
<dbReference type="InterPro" id="IPR011051">
    <property type="entry name" value="RmlC_Cupin_sf"/>
</dbReference>
<dbReference type="SUPFAM" id="SSF51182">
    <property type="entry name" value="RmlC-like cupins"/>
    <property type="match status" value="1"/>
</dbReference>
<proteinExistence type="predicted"/>
<dbReference type="InterPro" id="IPR014710">
    <property type="entry name" value="RmlC-like_jellyroll"/>
</dbReference>
<dbReference type="RefSeq" id="WP_120100124.1">
    <property type="nucleotide sequence ID" value="NZ_QKNY01000001.1"/>
</dbReference>
<dbReference type="Gene3D" id="2.60.120.10">
    <property type="entry name" value="Jelly Rolls"/>
    <property type="match status" value="1"/>
</dbReference>
<feature type="domain" description="Cupin type-2" evidence="1">
    <location>
        <begin position="37"/>
        <end position="100"/>
    </location>
</feature>
<sequence length="106" mass="11345">MSYTKVDYADVEPVGGGLHFLREPLDCDQLGISVLDCEPNWSGKPHNHADEQQEEVYILVEGTATITIDGDDIPLAAGEAIRVAADSDRQIHTGDAPSQFVIAGAP</sequence>
<dbReference type="Pfam" id="PF07883">
    <property type="entry name" value="Cupin_2"/>
    <property type="match status" value="1"/>
</dbReference>
<evidence type="ECO:0000259" key="1">
    <source>
        <dbReference type="Pfam" id="PF07883"/>
    </source>
</evidence>
<keyword evidence="3" id="KW-1185">Reference proteome</keyword>